<accession>A0A069CTW2</accession>
<dbReference type="STRING" id="1329250.WOSG25_050790"/>
<dbReference type="EMBL" id="DF820488">
    <property type="protein sequence ID" value="GAK30807.1"/>
    <property type="molecule type" value="Genomic_DNA"/>
</dbReference>
<reference evidence="2" key="1">
    <citation type="journal article" date="2014" name="Genome Announc.">
        <title>Draft genome sequence of Weissella oryzae SG25T, isolated from fermented rice grains.</title>
        <authorList>
            <person name="Tanizawa Y."/>
            <person name="Fujisawa T."/>
            <person name="Mochizuki T."/>
            <person name="Kaminuma E."/>
            <person name="Suzuki Y."/>
            <person name="Nakamura Y."/>
            <person name="Tohno M."/>
        </authorList>
    </citation>
    <scope>NUCLEOTIDE SEQUENCE [LARGE SCALE GENOMIC DNA]</scope>
    <source>
        <strain evidence="2">DSM 25784 / JCM 18191 / LMG 30913 / SG25</strain>
    </source>
</reference>
<protein>
    <submittedName>
        <fullName evidence="1">Amino acid adenylation domain-containing protein</fullName>
    </submittedName>
</protein>
<evidence type="ECO:0000313" key="2">
    <source>
        <dbReference type="Proteomes" id="UP000030643"/>
    </source>
</evidence>
<dbReference type="Proteomes" id="UP000030643">
    <property type="component" value="Unassembled WGS sequence"/>
</dbReference>
<organism evidence="1 2">
    <name type="scientific">Weissella oryzae (strain DSM 25784 / JCM 18191 / LMG 30913 / SG25)</name>
    <dbReference type="NCBI Taxonomy" id="1329250"/>
    <lineage>
        <taxon>Bacteria</taxon>
        <taxon>Bacillati</taxon>
        <taxon>Bacillota</taxon>
        <taxon>Bacilli</taxon>
        <taxon>Lactobacillales</taxon>
        <taxon>Lactobacillaceae</taxon>
        <taxon>Weissella</taxon>
    </lineage>
</organism>
<evidence type="ECO:0000313" key="1">
    <source>
        <dbReference type="EMBL" id="GAK30807.1"/>
    </source>
</evidence>
<dbReference type="AlphaFoldDB" id="A0A069CTW2"/>
<gene>
    <name evidence="1" type="ORF">WOSG25_050790</name>
</gene>
<keyword evidence="2" id="KW-1185">Reference proteome</keyword>
<sequence>MRKYLVNYTDYFNKDLVKVKQFESKFDALLYIKKLNVKSVALHFLSENEDRIIGAWSNGHNRKSVDKLDNEIVI</sequence>
<name>A0A069CTW2_WEIOS</name>
<proteinExistence type="predicted"/>